<feature type="domain" description="F-box" evidence="1">
    <location>
        <begin position="1"/>
        <end position="49"/>
    </location>
</feature>
<comment type="caution">
    <text evidence="3">The sequence shown here is derived from an EMBL/GenBank/DDBJ whole genome shotgun (WGS) entry which is preliminary data.</text>
</comment>
<accession>A0A8S2ITT7</accession>
<evidence type="ECO:0000313" key="3">
    <source>
        <dbReference type="EMBL" id="CAF3757765.1"/>
    </source>
</evidence>
<organism evidence="3 4">
    <name type="scientific">Didymodactylos carnosus</name>
    <dbReference type="NCBI Taxonomy" id="1234261"/>
    <lineage>
        <taxon>Eukaryota</taxon>
        <taxon>Metazoa</taxon>
        <taxon>Spiralia</taxon>
        <taxon>Gnathifera</taxon>
        <taxon>Rotifera</taxon>
        <taxon>Eurotatoria</taxon>
        <taxon>Bdelloidea</taxon>
        <taxon>Philodinida</taxon>
        <taxon>Philodinidae</taxon>
        <taxon>Didymodactylos</taxon>
    </lineage>
</organism>
<dbReference type="SUPFAM" id="SSF52047">
    <property type="entry name" value="RNI-like"/>
    <property type="match status" value="1"/>
</dbReference>
<dbReference type="EMBL" id="CAJNOK010005902">
    <property type="protein sequence ID" value="CAF0987558.1"/>
    <property type="molecule type" value="Genomic_DNA"/>
</dbReference>
<evidence type="ECO:0000313" key="4">
    <source>
        <dbReference type="Proteomes" id="UP000682733"/>
    </source>
</evidence>
<sequence length="483" mass="55961">MSLELLPNELLYKIFSFLNDYRIILGFYGLNSRLDSIINTYPFTLFKINKSSANKEVTYQSTKLFTICQHNIRSLELTINKELDQQTSVENIEQQLTTVTFPYSLFNQDILDIFSKLNYATKLEIELQGYYGNTPEKKKQIAQTVFSLPKVHTCCLTCHSYTECYRIDADFCLIMSNIETLSIKLYSMADLVQVINGLEKLKNLTVRLLDSGGKDEYEVILNSVKLVYLKVEWMDSEFNLSLFSLVEKCTKLEHFSFEIETLCECACLVDGDQWQSIISSLPELEELELDIQTRVEGSIDSVHELVEPFKSENFEFRRRNWNIICDYHGPATKSYTCVHLYTLPYPYWSFYTRLYGIHTTLDSSVSLSNIRRLHIHIDEDDRPSQPTGNNRLFSDVDILYIDGIVQNTSCSTIVADIEQLVTLSNVNRLYLDDYCYQLLDDILAVAPNIVHLDLADDLDEYLQILKGKQFQGVKKIKIDEDYD</sequence>
<protein>
    <recommendedName>
        <fullName evidence="1">F-box domain-containing protein</fullName>
    </recommendedName>
</protein>
<dbReference type="AlphaFoldDB" id="A0A8S2ITT7"/>
<proteinExistence type="predicted"/>
<dbReference type="Proteomes" id="UP000682733">
    <property type="component" value="Unassembled WGS sequence"/>
</dbReference>
<reference evidence="3" key="1">
    <citation type="submission" date="2021-02" db="EMBL/GenBank/DDBJ databases">
        <authorList>
            <person name="Nowell W R."/>
        </authorList>
    </citation>
    <scope>NUCLEOTIDE SEQUENCE</scope>
</reference>
<dbReference type="EMBL" id="CAJOBA010005909">
    <property type="protein sequence ID" value="CAF3757765.1"/>
    <property type="molecule type" value="Genomic_DNA"/>
</dbReference>
<dbReference type="InterPro" id="IPR001810">
    <property type="entry name" value="F-box_dom"/>
</dbReference>
<name>A0A8S2ITT7_9BILA</name>
<evidence type="ECO:0000259" key="1">
    <source>
        <dbReference type="PROSITE" id="PS50181"/>
    </source>
</evidence>
<evidence type="ECO:0000313" key="2">
    <source>
        <dbReference type="EMBL" id="CAF0987558.1"/>
    </source>
</evidence>
<dbReference type="PROSITE" id="PS50181">
    <property type="entry name" value="FBOX"/>
    <property type="match status" value="1"/>
</dbReference>
<gene>
    <name evidence="2" type="ORF">OVA965_LOCUS13904</name>
    <name evidence="3" type="ORF">TMI583_LOCUS13907</name>
</gene>
<dbReference type="Proteomes" id="UP000677228">
    <property type="component" value="Unassembled WGS sequence"/>
</dbReference>